<feature type="transmembrane region" description="Helical" evidence="10">
    <location>
        <begin position="389"/>
        <end position="410"/>
    </location>
</feature>
<protein>
    <submittedName>
        <fullName evidence="11">Chloride channel protein</fullName>
    </submittedName>
</protein>
<feature type="transmembrane region" description="Helical" evidence="10">
    <location>
        <begin position="107"/>
        <end position="127"/>
    </location>
</feature>
<reference evidence="11 12" key="1">
    <citation type="journal article" date="2014" name="Int. J. Syst. Evol. Microbiol.">
        <title>Complete genome sequence of Corynebacterium casei LMG S-19264T (=DSM 44701T), isolated from a smear-ripened cheese.</title>
        <authorList>
            <consortium name="US DOE Joint Genome Institute (JGI-PGF)"/>
            <person name="Walter F."/>
            <person name="Albersmeier A."/>
            <person name="Kalinowski J."/>
            <person name="Ruckert C."/>
        </authorList>
    </citation>
    <scope>NUCLEOTIDE SEQUENCE [LARGE SCALE GENOMIC DNA]</scope>
    <source>
        <strain evidence="11 12">CGMCC 1.15358</strain>
    </source>
</reference>
<keyword evidence="2" id="KW-0813">Transport</keyword>
<feature type="transmembrane region" description="Helical" evidence="10">
    <location>
        <begin position="312"/>
        <end position="334"/>
    </location>
</feature>
<dbReference type="InterPro" id="IPR001807">
    <property type="entry name" value="ClC"/>
</dbReference>
<feature type="transmembrane region" description="Helical" evidence="10">
    <location>
        <begin position="61"/>
        <end position="82"/>
    </location>
</feature>
<keyword evidence="5" id="KW-0406">Ion transport</keyword>
<keyword evidence="12" id="KW-1185">Reference proteome</keyword>
<comment type="subcellular location">
    <subcellularLocation>
        <location evidence="1">Membrane</location>
        <topology evidence="1">Multi-pass membrane protein</topology>
    </subcellularLocation>
</comment>
<keyword evidence="9" id="KW-0407">Ion channel</keyword>
<keyword evidence="3 10" id="KW-0812">Transmembrane</keyword>
<dbReference type="InterPro" id="IPR050368">
    <property type="entry name" value="ClC-type_chloride_channel"/>
</dbReference>
<keyword evidence="8" id="KW-0868">Chloride</keyword>
<dbReference type="AlphaFoldDB" id="A0A916YDL6"/>
<dbReference type="RefSeq" id="WP_066766745.1">
    <property type="nucleotide sequence ID" value="NZ_BMIO01000004.1"/>
</dbReference>
<dbReference type="GO" id="GO:0005254">
    <property type="term" value="F:chloride channel activity"/>
    <property type="evidence" value="ECO:0007669"/>
    <property type="project" value="UniProtKB-KW"/>
</dbReference>
<dbReference type="Pfam" id="PF00654">
    <property type="entry name" value="Voltage_CLC"/>
    <property type="match status" value="1"/>
</dbReference>
<dbReference type="EMBL" id="BMIO01000004">
    <property type="protein sequence ID" value="GGD40999.1"/>
    <property type="molecule type" value="Genomic_DNA"/>
</dbReference>
<gene>
    <name evidence="11" type="ORF">GCM10010989_13870</name>
</gene>
<accession>A0A916YDL6</accession>
<dbReference type="SUPFAM" id="SSF81340">
    <property type="entry name" value="Clc chloride channel"/>
    <property type="match status" value="1"/>
</dbReference>
<evidence type="ECO:0000256" key="10">
    <source>
        <dbReference type="SAM" id="Phobius"/>
    </source>
</evidence>
<dbReference type="Gene3D" id="1.10.3080.10">
    <property type="entry name" value="Clc chloride channel"/>
    <property type="match status" value="1"/>
</dbReference>
<evidence type="ECO:0000313" key="12">
    <source>
        <dbReference type="Proteomes" id="UP000598997"/>
    </source>
</evidence>
<keyword evidence="6 10" id="KW-0472">Membrane</keyword>
<sequence>MSRPRFPIPIPKRLSEEMGDWRRRVATLMGAVAIGLVALIFAKAGDIALDLFHAMEARWFWLPAILTPAIFVICAWLTRLLAAEAAGSGIPQVIAAVRDERATERLFSLKAGFAKISLTVLALLGGASVGREGPTVQVGAAIMTATHRLTQAAVRRSVLIAGGAAGVSAAFNTPLAGIAFAIEELAIAYEQRMAALVMGAVIIAGMTAQGIAGDYTYFGSIDATLPLHTVLIAAPVAGLLGGALGGLFARTLIRSRQVARQSHLFGKRPILLAFVCGAVVAAVGIASGGLTWGTGYEPAKMALEGQVMSEWLGPAKFAATLATSLSGIPGGIFAPSLAVGAGFGQWLTWLFPGATAGAIVMLGMVSYFTGVVRAPLTAVIILTETTGNIGLLLPLFAAALFADWAGAMVCRERLYHALAKDFMPPPEDDKAESSNSDKPV</sequence>
<evidence type="ECO:0000256" key="3">
    <source>
        <dbReference type="ARBA" id="ARBA00022692"/>
    </source>
</evidence>
<comment type="caution">
    <text evidence="11">The sequence shown here is derived from an EMBL/GenBank/DDBJ whole genome shotgun (WGS) entry which is preliminary data.</text>
</comment>
<evidence type="ECO:0000256" key="6">
    <source>
        <dbReference type="ARBA" id="ARBA00023136"/>
    </source>
</evidence>
<dbReference type="OrthoDB" id="9767361at2"/>
<dbReference type="PANTHER" id="PTHR43427">
    <property type="entry name" value="CHLORIDE CHANNEL PROTEIN CLC-E"/>
    <property type="match status" value="1"/>
</dbReference>
<feature type="transmembrane region" description="Helical" evidence="10">
    <location>
        <begin position="346"/>
        <end position="369"/>
    </location>
</feature>
<feature type="transmembrane region" description="Helical" evidence="10">
    <location>
        <begin position="225"/>
        <end position="249"/>
    </location>
</feature>
<evidence type="ECO:0000256" key="4">
    <source>
        <dbReference type="ARBA" id="ARBA00022989"/>
    </source>
</evidence>
<proteinExistence type="predicted"/>
<feature type="transmembrane region" description="Helical" evidence="10">
    <location>
        <begin position="194"/>
        <end position="213"/>
    </location>
</feature>
<feature type="transmembrane region" description="Helical" evidence="10">
    <location>
        <begin position="158"/>
        <end position="182"/>
    </location>
</feature>
<evidence type="ECO:0000256" key="8">
    <source>
        <dbReference type="ARBA" id="ARBA00023214"/>
    </source>
</evidence>
<dbReference type="InterPro" id="IPR014743">
    <property type="entry name" value="Cl-channel_core"/>
</dbReference>
<organism evidence="11 12">
    <name type="scientific">Croceicoccus pelagius</name>
    <dbReference type="NCBI Taxonomy" id="1703341"/>
    <lineage>
        <taxon>Bacteria</taxon>
        <taxon>Pseudomonadati</taxon>
        <taxon>Pseudomonadota</taxon>
        <taxon>Alphaproteobacteria</taxon>
        <taxon>Sphingomonadales</taxon>
        <taxon>Erythrobacteraceae</taxon>
        <taxon>Croceicoccus</taxon>
    </lineage>
</organism>
<evidence type="ECO:0000256" key="1">
    <source>
        <dbReference type="ARBA" id="ARBA00004141"/>
    </source>
</evidence>
<evidence type="ECO:0000256" key="2">
    <source>
        <dbReference type="ARBA" id="ARBA00022448"/>
    </source>
</evidence>
<evidence type="ECO:0000256" key="5">
    <source>
        <dbReference type="ARBA" id="ARBA00023065"/>
    </source>
</evidence>
<feature type="transmembrane region" description="Helical" evidence="10">
    <location>
        <begin position="21"/>
        <end position="41"/>
    </location>
</feature>
<dbReference type="GO" id="GO:0034707">
    <property type="term" value="C:chloride channel complex"/>
    <property type="evidence" value="ECO:0007669"/>
    <property type="project" value="UniProtKB-KW"/>
</dbReference>
<dbReference type="PRINTS" id="PR00762">
    <property type="entry name" value="CLCHANNEL"/>
</dbReference>
<evidence type="ECO:0000313" key="11">
    <source>
        <dbReference type="EMBL" id="GGD40999.1"/>
    </source>
</evidence>
<dbReference type="PANTHER" id="PTHR43427:SF6">
    <property type="entry name" value="CHLORIDE CHANNEL PROTEIN CLC-E"/>
    <property type="match status" value="1"/>
</dbReference>
<evidence type="ECO:0000256" key="9">
    <source>
        <dbReference type="ARBA" id="ARBA00023303"/>
    </source>
</evidence>
<feature type="transmembrane region" description="Helical" evidence="10">
    <location>
        <begin position="270"/>
        <end position="292"/>
    </location>
</feature>
<evidence type="ECO:0000256" key="7">
    <source>
        <dbReference type="ARBA" id="ARBA00023173"/>
    </source>
</evidence>
<name>A0A916YDL6_9SPHN</name>
<dbReference type="CDD" id="cd01034">
    <property type="entry name" value="EriC_like"/>
    <property type="match status" value="1"/>
</dbReference>
<keyword evidence="4 10" id="KW-1133">Transmembrane helix</keyword>
<keyword evidence="7" id="KW-0869">Chloride channel</keyword>
<dbReference type="Proteomes" id="UP000598997">
    <property type="component" value="Unassembled WGS sequence"/>
</dbReference>